<dbReference type="EMBL" id="JAFEUO010000008">
    <property type="protein sequence ID" value="MBM7086138.1"/>
    <property type="molecule type" value="Genomic_DNA"/>
</dbReference>
<dbReference type="NCBIfam" id="NF047744">
    <property type="entry name" value="CG0192_rel"/>
    <property type="match status" value="1"/>
</dbReference>
<feature type="region of interest" description="Disordered" evidence="5">
    <location>
        <begin position="181"/>
        <end position="262"/>
    </location>
</feature>
<feature type="domain" description="Maltokinase N-terminal cap" evidence="6">
    <location>
        <begin position="20"/>
        <end position="103"/>
    </location>
</feature>
<gene>
    <name evidence="7" type="ORF">JQN84_26785</name>
</gene>
<evidence type="ECO:0000256" key="2">
    <source>
        <dbReference type="ARBA" id="ARBA00022741"/>
    </source>
</evidence>
<keyword evidence="3" id="KW-0418">Kinase</keyword>
<organism evidence="7 8">
    <name type="scientific">Micromonospora humidisoli</name>
    <dbReference type="NCBI Taxonomy" id="2807622"/>
    <lineage>
        <taxon>Bacteria</taxon>
        <taxon>Bacillati</taxon>
        <taxon>Actinomycetota</taxon>
        <taxon>Actinomycetes</taxon>
        <taxon>Micromonosporales</taxon>
        <taxon>Micromonosporaceae</taxon>
        <taxon>Micromonospora</taxon>
    </lineage>
</organism>
<evidence type="ECO:0000256" key="3">
    <source>
        <dbReference type="ARBA" id="ARBA00022777"/>
    </source>
</evidence>
<comment type="caution">
    <text evidence="7">The sequence shown here is derived from an EMBL/GenBank/DDBJ whole genome shotgun (WGS) entry which is preliminary data.</text>
</comment>
<keyword evidence="2" id="KW-0547">Nucleotide-binding</keyword>
<evidence type="ECO:0000313" key="7">
    <source>
        <dbReference type="EMBL" id="MBM7086138.1"/>
    </source>
</evidence>
<evidence type="ECO:0000256" key="1">
    <source>
        <dbReference type="ARBA" id="ARBA00022679"/>
    </source>
</evidence>
<keyword evidence="8" id="KW-1185">Reference proteome</keyword>
<evidence type="ECO:0000256" key="4">
    <source>
        <dbReference type="ARBA" id="ARBA00022840"/>
    </source>
</evidence>
<evidence type="ECO:0000259" key="6">
    <source>
        <dbReference type="Pfam" id="PF18085"/>
    </source>
</evidence>
<evidence type="ECO:0000313" key="8">
    <source>
        <dbReference type="Proteomes" id="UP000809587"/>
    </source>
</evidence>
<dbReference type="Proteomes" id="UP000809587">
    <property type="component" value="Unassembled WGS sequence"/>
</dbReference>
<protein>
    <recommendedName>
        <fullName evidence="6">Maltokinase N-terminal cap domain-containing protein</fullName>
    </recommendedName>
</protein>
<dbReference type="InterPro" id="IPR040999">
    <property type="entry name" value="Mak_N_cap"/>
</dbReference>
<reference evidence="7 8" key="1">
    <citation type="submission" date="2021-02" db="EMBL/GenBank/DDBJ databases">
        <authorList>
            <person name="Lee D.-H."/>
        </authorList>
    </citation>
    <scope>NUCLEOTIDE SEQUENCE [LARGE SCALE GENOMIC DNA]</scope>
    <source>
        <strain evidence="7 8">MMS20-R2-29</strain>
    </source>
</reference>
<sequence>MALLHRAEISPSKLELLAGWLPGRPWYAGPAAGEPVRVAAYRFDDPAGEVGIETMLVRIGDSPVYQVPLTYRGAPLADAERWLVGTTRHSVLGPRWVYDACGDPVYAAALATAIRTGVGQAEEYFETDAGREPRPPSMTVAGTGRAVLPVVGAVRQVYDGDPTVIGADTVDLAVARRLSGVGPSGVGPSGVGPSGVGPSGGGPSDVGIPGAGLPGAGLSGVGLPGGGLSDVGLSGGGSEGGTLTGSWPGQSTPLPLARVLPR</sequence>
<evidence type="ECO:0000256" key="5">
    <source>
        <dbReference type="SAM" id="MobiDB-lite"/>
    </source>
</evidence>
<name>A0ABS2JHY6_9ACTN</name>
<keyword evidence="1" id="KW-0808">Transferase</keyword>
<accession>A0ABS2JHY6</accession>
<keyword evidence="4" id="KW-0067">ATP-binding</keyword>
<proteinExistence type="predicted"/>
<dbReference type="RefSeq" id="WP_204961329.1">
    <property type="nucleotide sequence ID" value="NZ_JAFEUO010000008.1"/>
</dbReference>
<feature type="compositionally biased region" description="Gly residues" evidence="5">
    <location>
        <begin position="182"/>
        <end position="243"/>
    </location>
</feature>
<dbReference type="Pfam" id="PF18085">
    <property type="entry name" value="Mak_N_cap"/>
    <property type="match status" value="1"/>
</dbReference>